<dbReference type="Proteomes" id="UP000027036">
    <property type="component" value="Unassembled WGS sequence"/>
</dbReference>
<dbReference type="RefSeq" id="WP_051611646.1">
    <property type="nucleotide sequence ID" value="NZ_JDSO01000112.1"/>
</dbReference>
<protein>
    <submittedName>
        <fullName evidence="1">Ash family protein</fullName>
    </submittedName>
</protein>
<dbReference type="InterPro" id="IPR018880">
    <property type="entry name" value="Phage_P4_Ash"/>
</dbReference>
<evidence type="ECO:0000313" key="2">
    <source>
        <dbReference type="Proteomes" id="UP000027036"/>
    </source>
</evidence>
<sequence length="162" mass="17846">MLHFILKMAYSVRAFAKSEAERGNSNLLSANNSTPLTRAFFIRCTRTPKENALSVLLSMVACSGQGLTLGCLPIVAVFHPVARYRPITVESEAIAPINQLSELSAMIYKFLLLGKNRLTIRIRANSEAEARQRLQLSNNALCIARFNDNLTACNQVKGGIYA</sequence>
<gene>
    <name evidence="1" type="ORF">HPS10_08325</name>
</gene>
<name>A0A836YYG5_GLAPU</name>
<organism evidence="1 2">
    <name type="scientific">Glaesserella parasuis HPS10</name>
    <dbReference type="NCBI Taxonomy" id="1450514"/>
    <lineage>
        <taxon>Bacteria</taxon>
        <taxon>Pseudomonadati</taxon>
        <taxon>Pseudomonadota</taxon>
        <taxon>Gammaproteobacteria</taxon>
        <taxon>Pasteurellales</taxon>
        <taxon>Pasteurellaceae</taxon>
        <taxon>Glaesserella</taxon>
    </lineage>
</organism>
<dbReference type="EMBL" id="JDSO01000112">
    <property type="protein sequence ID" value="KDB46220.1"/>
    <property type="molecule type" value="Genomic_DNA"/>
</dbReference>
<dbReference type="AlphaFoldDB" id="A0A836YYG5"/>
<dbReference type="Pfam" id="PF10554">
    <property type="entry name" value="Phage_ASH"/>
    <property type="match status" value="1"/>
</dbReference>
<reference evidence="1 2" key="1">
    <citation type="submission" date="2014-02" db="EMBL/GenBank/DDBJ databases">
        <title>Comparative genomics of Haemophilus parasuis isolated from pig lungs.</title>
        <authorList>
            <person name="Kittichotirat W."/>
            <person name="Bumgarner R.E."/>
            <person name="Lawrence P."/>
        </authorList>
    </citation>
    <scope>NUCLEOTIDE SEQUENCE [LARGE SCALE GENOMIC DNA]</scope>
    <source>
        <strain evidence="1 2">HPS10</strain>
    </source>
</reference>
<proteinExistence type="predicted"/>
<evidence type="ECO:0000313" key="1">
    <source>
        <dbReference type="EMBL" id="KDB46220.1"/>
    </source>
</evidence>
<comment type="caution">
    <text evidence="1">The sequence shown here is derived from an EMBL/GenBank/DDBJ whole genome shotgun (WGS) entry which is preliminary data.</text>
</comment>
<accession>A0A836YYG5</accession>